<dbReference type="OrthoDB" id="10542946at2759"/>
<dbReference type="InParanoid" id="A0A1S0UDE3"/>
<evidence type="ECO:0000313" key="2">
    <source>
        <dbReference type="EMBL" id="EJD73609.1"/>
    </source>
</evidence>
<reference evidence="2" key="1">
    <citation type="submission" date="2012-04" db="EMBL/GenBank/DDBJ databases">
        <title>The Genome Sequence of Loa loa.</title>
        <authorList>
            <consortium name="The Broad Institute Genome Sequencing Platform"/>
            <consortium name="Broad Institute Genome Sequencing Center for Infectious Disease"/>
            <person name="Nutman T.B."/>
            <person name="Fink D.L."/>
            <person name="Russ C."/>
            <person name="Young S."/>
            <person name="Zeng Q."/>
            <person name="Gargeya S."/>
            <person name="Alvarado L."/>
            <person name="Berlin A."/>
            <person name="Chapman S.B."/>
            <person name="Chen Z."/>
            <person name="Freedman E."/>
            <person name="Gellesch M."/>
            <person name="Goldberg J."/>
            <person name="Griggs A."/>
            <person name="Gujja S."/>
            <person name="Heilman E.R."/>
            <person name="Heiman D."/>
            <person name="Howarth C."/>
            <person name="Mehta T."/>
            <person name="Neiman D."/>
            <person name="Pearson M."/>
            <person name="Roberts A."/>
            <person name="Saif S."/>
            <person name="Shea T."/>
            <person name="Shenoy N."/>
            <person name="Sisk P."/>
            <person name="Stolte C."/>
            <person name="Sykes S."/>
            <person name="White J."/>
            <person name="Yandava C."/>
            <person name="Haas B."/>
            <person name="Henn M.R."/>
            <person name="Nusbaum C."/>
            <person name="Birren B."/>
        </authorList>
    </citation>
    <scope>NUCLEOTIDE SEQUENCE [LARGE SCALE GENOMIC DNA]</scope>
</reference>
<dbReference type="CTD" id="31252100"/>
<protein>
    <submittedName>
        <fullName evidence="2">Uncharacterized protein</fullName>
    </submittedName>
</protein>
<dbReference type="EMBL" id="JH712847">
    <property type="protein sequence ID" value="EJD73609.1"/>
    <property type="molecule type" value="Genomic_DNA"/>
</dbReference>
<name>A0A1S0UDE3_LOALO</name>
<dbReference type="AlphaFoldDB" id="A0A1S0UDE3"/>
<feature type="coiled-coil region" evidence="1">
    <location>
        <begin position="20"/>
        <end position="72"/>
    </location>
</feature>
<keyword evidence="1" id="KW-0175">Coiled coil</keyword>
<evidence type="ECO:0000256" key="1">
    <source>
        <dbReference type="SAM" id="Coils"/>
    </source>
</evidence>
<sequence>MRVKDSMKESSLSYLITRNLKCLENTARKVFEKAIELREKDLSEGLSYERTVEWLKGQKSDVEKQANDLEIEWKELLRPANDDEWQNNVASYEDCLYEGYCLFDKGNKLYCERASLLMKLNRISKTIIEVKMKYEKADHEPPIAEEQKSPEDLIKIITTSKPPTLKSVEFDGDPRMWGQFISEFEESIHNGFNVHTKIHASVKQFERRSKRTNK</sequence>
<gene>
    <name evidence="2" type="ORF">LOAG_18974</name>
</gene>
<dbReference type="RefSeq" id="XP_020304566.1">
    <property type="nucleotide sequence ID" value="XM_020451634.1"/>
</dbReference>
<proteinExistence type="predicted"/>
<organism evidence="2">
    <name type="scientific">Loa loa</name>
    <name type="common">Eye worm</name>
    <name type="synonym">Filaria loa</name>
    <dbReference type="NCBI Taxonomy" id="7209"/>
    <lineage>
        <taxon>Eukaryota</taxon>
        <taxon>Metazoa</taxon>
        <taxon>Ecdysozoa</taxon>
        <taxon>Nematoda</taxon>
        <taxon>Chromadorea</taxon>
        <taxon>Rhabditida</taxon>
        <taxon>Spirurina</taxon>
        <taxon>Spiruromorpha</taxon>
        <taxon>Filarioidea</taxon>
        <taxon>Onchocercidae</taxon>
        <taxon>Loa</taxon>
    </lineage>
</organism>
<dbReference type="KEGG" id="loa:LOAG_18974"/>
<accession>A0A1S0UDE3</accession>
<dbReference type="GeneID" id="31252100"/>